<evidence type="ECO:0000313" key="5">
    <source>
        <dbReference type="Proteomes" id="UP000887568"/>
    </source>
</evidence>
<dbReference type="Proteomes" id="UP000887568">
    <property type="component" value="Unplaced"/>
</dbReference>
<dbReference type="PANTHER" id="PTHR22847">
    <property type="entry name" value="WD40 REPEAT PROTEIN"/>
    <property type="match status" value="1"/>
</dbReference>
<name>A0A914A9P9_PATMI</name>
<dbReference type="InterPro" id="IPR036322">
    <property type="entry name" value="WD40_repeat_dom_sf"/>
</dbReference>
<dbReference type="Pfam" id="PF12937">
    <property type="entry name" value="F-box-like"/>
    <property type="match status" value="1"/>
</dbReference>
<proteinExistence type="predicted"/>
<evidence type="ECO:0000256" key="2">
    <source>
        <dbReference type="ARBA" id="ARBA00022737"/>
    </source>
</evidence>
<reference evidence="4" key="1">
    <citation type="submission" date="2022-11" db="UniProtKB">
        <authorList>
            <consortium name="EnsemblMetazoa"/>
        </authorList>
    </citation>
    <scope>IDENTIFICATION</scope>
</reference>
<evidence type="ECO:0000256" key="1">
    <source>
        <dbReference type="ARBA" id="ARBA00022574"/>
    </source>
</evidence>
<dbReference type="Gene3D" id="2.130.10.10">
    <property type="entry name" value="YVTN repeat-like/Quinoprotein amine dehydrogenase"/>
    <property type="match status" value="1"/>
</dbReference>
<feature type="domain" description="F-box" evidence="3">
    <location>
        <begin position="18"/>
        <end position="64"/>
    </location>
</feature>
<protein>
    <recommendedName>
        <fullName evidence="3">F-box domain-containing protein</fullName>
    </recommendedName>
</protein>
<accession>A0A914A9P9</accession>
<dbReference type="InterPro" id="IPR001810">
    <property type="entry name" value="F-box_dom"/>
</dbReference>
<keyword evidence="1" id="KW-0853">WD repeat</keyword>
<dbReference type="EnsemblMetazoa" id="XM_038204647.1">
    <property type="protein sequence ID" value="XP_038060575.1"/>
    <property type="gene ID" value="LOC119731438"/>
</dbReference>
<sequence>MNCCGWICGLKRDTSKAEVNLTDLSQELNARIFRHLTATDLCHVALCNRILRDTANDDALWRPLCQKKGWERYGTICDLCKEPPFKPSSQDQKTGEGGAPTFPDDVLVTSSDWPGLVDTCKWKEVYMKARHLEENWRNQRFFAANLLSTGLSSVAYEGDCLAAGASYSSTLEIWDMAREKRQHLIQLDISGYPGALQMEDGIIAAGCKDGKIRTYSAQTGEQLQVMSGHRLAVSRLFFDGDTIVSVGQYDIESDDTSRSDIRVWSAVDGVSRCILKSGLEATNLVHIDYKDKIVAGAYSDNKIRIWDARNDGSCMQQIVCEMENLISCHLWNGIVIGASKGRIVKQWELKSGECIKTFDVPLFRGLIQPSQEQSYYVFSDELLAVVTLFSGLPIVNLNGERLLTVDLSDVIPVCFKGRKLLTWSMGAYKLWIIDPVERLDGTAQINSRTASQFLGPTHFPCAWMSDIKIIFALQMRDSIVDMSSIWVRHYW</sequence>
<dbReference type="RefSeq" id="XP_038060575.1">
    <property type="nucleotide sequence ID" value="XM_038204647.1"/>
</dbReference>
<dbReference type="PANTHER" id="PTHR22847:SF637">
    <property type="entry name" value="WD REPEAT DOMAIN 5B"/>
    <property type="match status" value="1"/>
</dbReference>
<dbReference type="InterPro" id="IPR015943">
    <property type="entry name" value="WD40/YVTN_repeat-like_dom_sf"/>
</dbReference>
<keyword evidence="5" id="KW-1185">Reference proteome</keyword>
<dbReference type="PROSITE" id="PS50181">
    <property type="entry name" value="FBOX"/>
    <property type="match status" value="1"/>
</dbReference>
<evidence type="ECO:0000313" key="4">
    <source>
        <dbReference type="EnsemblMetazoa" id="XP_038060575.1"/>
    </source>
</evidence>
<dbReference type="SUPFAM" id="SSF81383">
    <property type="entry name" value="F-box domain"/>
    <property type="match status" value="1"/>
</dbReference>
<keyword evidence="2" id="KW-0677">Repeat</keyword>
<dbReference type="Gene3D" id="1.20.1280.50">
    <property type="match status" value="1"/>
</dbReference>
<dbReference type="InterPro" id="IPR036047">
    <property type="entry name" value="F-box-like_dom_sf"/>
</dbReference>
<dbReference type="GeneID" id="119731438"/>
<organism evidence="4 5">
    <name type="scientific">Patiria miniata</name>
    <name type="common">Bat star</name>
    <name type="synonym">Asterina miniata</name>
    <dbReference type="NCBI Taxonomy" id="46514"/>
    <lineage>
        <taxon>Eukaryota</taxon>
        <taxon>Metazoa</taxon>
        <taxon>Echinodermata</taxon>
        <taxon>Eleutherozoa</taxon>
        <taxon>Asterozoa</taxon>
        <taxon>Asteroidea</taxon>
        <taxon>Valvatacea</taxon>
        <taxon>Valvatida</taxon>
        <taxon>Asterinidae</taxon>
        <taxon>Patiria</taxon>
    </lineage>
</organism>
<dbReference type="SUPFAM" id="SSF50978">
    <property type="entry name" value="WD40 repeat-like"/>
    <property type="match status" value="1"/>
</dbReference>
<dbReference type="AlphaFoldDB" id="A0A914A9P9"/>
<evidence type="ECO:0000259" key="3">
    <source>
        <dbReference type="PROSITE" id="PS50181"/>
    </source>
</evidence>